<feature type="compositionally biased region" description="Basic and acidic residues" evidence="1">
    <location>
        <begin position="19"/>
        <end position="28"/>
    </location>
</feature>
<evidence type="ECO:0000256" key="1">
    <source>
        <dbReference type="SAM" id="MobiDB-lite"/>
    </source>
</evidence>
<feature type="compositionally biased region" description="Polar residues" evidence="1">
    <location>
        <begin position="1"/>
        <end position="18"/>
    </location>
</feature>
<name>A0ABW8DB53_9GAMM</name>
<keyword evidence="3" id="KW-1185">Reference proteome</keyword>
<dbReference type="Proteomes" id="UP001615550">
    <property type="component" value="Unassembled WGS sequence"/>
</dbReference>
<feature type="region of interest" description="Disordered" evidence="1">
    <location>
        <begin position="1"/>
        <end position="51"/>
    </location>
</feature>
<dbReference type="RefSeq" id="WP_400188760.1">
    <property type="nucleotide sequence ID" value="NZ_JBGORX010000011.1"/>
</dbReference>
<dbReference type="EMBL" id="JBGORX010000011">
    <property type="protein sequence ID" value="MFJ1269945.1"/>
    <property type="molecule type" value="Genomic_DNA"/>
</dbReference>
<gene>
    <name evidence="2" type="ORF">ACD661_15405</name>
</gene>
<comment type="caution">
    <text evidence="2">The sequence shown here is derived from an EMBL/GenBank/DDBJ whole genome shotgun (WGS) entry which is preliminary data.</text>
</comment>
<protein>
    <submittedName>
        <fullName evidence="2">Uncharacterized protein</fullName>
    </submittedName>
</protein>
<reference evidence="2 3" key="1">
    <citation type="submission" date="2024-08" db="EMBL/GenBank/DDBJ databases">
        <title>Draft Genome Sequence of Legionella lytica strain DSB2004, Isolated From a Fire Sprinkler System.</title>
        <authorList>
            <person name="Everhart A.D."/>
            <person name="Kidane D.T."/>
            <person name="Farone A.L."/>
            <person name="Farone M.B."/>
        </authorList>
    </citation>
    <scope>NUCLEOTIDE SEQUENCE [LARGE SCALE GENOMIC DNA]</scope>
    <source>
        <strain evidence="2 3">DSB2004</strain>
    </source>
</reference>
<feature type="compositionally biased region" description="Polar residues" evidence="1">
    <location>
        <begin position="29"/>
        <end position="39"/>
    </location>
</feature>
<evidence type="ECO:0000313" key="3">
    <source>
        <dbReference type="Proteomes" id="UP001615550"/>
    </source>
</evidence>
<evidence type="ECO:0000313" key="2">
    <source>
        <dbReference type="EMBL" id="MFJ1269945.1"/>
    </source>
</evidence>
<sequence length="51" mass="5747">MMNNQTKNGGKGHNSTQESRIKGGEHSPKSTTKKQTNLSQDDKKRQDKPHK</sequence>
<organism evidence="2 3">
    <name type="scientific">Legionella lytica</name>
    <dbReference type="NCBI Taxonomy" id="96232"/>
    <lineage>
        <taxon>Bacteria</taxon>
        <taxon>Pseudomonadati</taxon>
        <taxon>Pseudomonadota</taxon>
        <taxon>Gammaproteobacteria</taxon>
        <taxon>Legionellales</taxon>
        <taxon>Legionellaceae</taxon>
        <taxon>Legionella</taxon>
    </lineage>
</organism>
<proteinExistence type="predicted"/>
<accession>A0ABW8DB53</accession>